<dbReference type="InterPro" id="IPR052900">
    <property type="entry name" value="Phospholipid_Metab_Enz"/>
</dbReference>
<dbReference type="EMBL" id="JACHJJ010000018">
    <property type="protein sequence ID" value="MBB5965645.1"/>
    <property type="molecule type" value="Genomic_DNA"/>
</dbReference>
<dbReference type="InterPro" id="IPR038607">
    <property type="entry name" value="PhoD-like_sf"/>
</dbReference>
<keyword evidence="3" id="KW-0378">Hydrolase</keyword>
<feature type="domain" description="Phospholipase D N-terminal" evidence="2">
    <location>
        <begin position="10"/>
        <end position="114"/>
    </location>
</feature>
<evidence type="ECO:0000259" key="2">
    <source>
        <dbReference type="Pfam" id="PF16655"/>
    </source>
</evidence>
<organism evidence="3 4">
    <name type="scientific">Planomonospora venezuelensis</name>
    <dbReference type="NCBI Taxonomy" id="1999"/>
    <lineage>
        <taxon>Bacteria</taxon>
        <taxon>Bacillati</taxon>
        <taxon>Actinomycetota</taxon>
        <taxon>Actinomycetes</taxon>
        <taxon>Streptosporangiales</taxon>
        <taxon>Streptosporangiaceae</taxon>
        <taxon>Planomonospora</taxon>
    </lineage>
</organism>
<proteinExistence type="predicted"/>
<dbReference type="InterPro" id="IPR018946">
    <property type="entry name" value="PhoD-like_MPP"/>
</dbReference>
<dbReference type="PANTHER" id="PTHR43606">
    <property type="entry name" value="PHOSPHATASE, PUTATIVE (AFU_ORTHOLOGUE AFUA_6G08710)-RELATED"/>
    <property type="match status" value="1"/>
</dbReference>
<dbReference type="PANTHER" id="PTHR43606:SF2">
    <property type="entry name" value="ALKALINE PHOSPHATASE FAMILY PROTEIN (AFU_ORTHOLOGUE AFUA_5G03860)"/>
    <property type="match status" value="1"/>
</dbReference>
<dbReference type="Pfam" id="PF09423">
    <property type="entry name" value="PhoD"/>
    <property type="match status" value="1"/>
</dbReference>
<evidence type="ECO:0000313" key="4">
    <source>
        <dbReference type="Proteomes" id="UP000562352"/>
    </source>
</evidence>
<dbReference type="Proteomes" id="UP000562352">
    <property type="component" value="Unassembled WGS sequence"/>
</dbReference>
<name>A0A841DC12_PLAVE</name>
<dbReference type="RefSeq" id="WP_184945201.1">
    <property type="nucleotide sequence ID" value="NZ_BAAAWZ010000001.1"/>
</dbReference>
<accession>A0A841DC12</accession>
<reference evidence="3 4" key="1">
    <citation type="submission" date="2020-08" db="EMBL/GenBank/DDBJ databases">
        <title>Genomic Encyclopedia of Type Strains, Phase III (KMG-III): the genomes of soil and plant-associated and newly described type strains.</title>
        <authorList>
            <person name="Whitman W."/>
        </authorList>
    </citation>
    <scope>NUCLEOTIDE SEQUENCE [LARGE SCALE GENOMIC DNA]</scope>
    <source>
        <strain evidence="3 4">CECT 3303</strain>
    </source>
</reference>
<dbReference type="InterPro" id="IPR029052">
    <property type="entry name" value="Metallo-depent_PP-like"/>
</dbReference>
<sequence length="467" mass="51472">MANLGYPFTLGVASGEPLPDGVVIWTRLAPEPLGRDPARPGGMPDRIVPVGWQVAEDEGFRRIVRQGTARADRRWAHSVHVRVDGLNPGSDYFYRFSVGAPFAATTSPAGRTRTAPAAGAVTPVRFAFVSCQRYEHGHFTALRHLADERPDAVLQLGDYVYEYGRPAAPGPGRYVRRLEAPEEECRTLQQYRNRYARYRTDPDLQAAHRAAPWIATWDDHEVRDNYRGALPGDGSDPAAFRRRRAAAYQAYYEHLPLRVRPSASGLQMHRWRPYGRAADFLVLDVRQHRTAASMLGGAQEEWLLARLAGSAARWKVLVQPLFFSRRFVPGPPPNLRADAWDGYPEFRRRVTGAGVRGLVVVSGDVHNAWAGELRADFADPASPPAGVEFVGSSVTSMPPATDSAAVLAANPHLRFFDGRRGYVVCTAGVDGFHAAYRAVDFVDRPGSPVRTAAGFAVRDDRLVPDAV</sequence>
<dbReference type="Gene3D" id="2.60.40.380">
    <property type="entry name" value="Purple acid phosphatase-like, N-terminal"/>
    <property type="match status" value="1"/>
</dbReference>
<dbReference type="AlphaFoldDB" id="A0A841DC12"/>
<evidence type="ECO:0000313" key="3">
    <source>
        <dbReference type="EMBL" id="MBB5965645.1"/>
    </source>
</evidence>
<keyword evidence="4" id="KW-1185">Reference proteome</keyword>
<gene>
    <name evidence="3" type="ORF">FHS22_004935</name>
</gene>
<comment type="caution">
    <text evidence="3">The sequence shown here is derived from an EMBL/GenBank/DDBJ whole genome shotgun (WGS) entry which is preliminary data.</text>
</comment>
<dbReference type="InterPro" id="IPR032093">
    <property type="entry name" value="PhoD_N"/>
</dbReference>
<protein>
    <submittedName>
        <fullName evidence="3">Alkaline phosphatase D</fullName>
        <ecNumber evidence="3">3.1.3.1</ecNumber>
    </submittedName>
</protein>
<dbReference type="Gene3D" id="3.60.21.70">
    <property type="entry name" value="PhoD-like phosphatase"/>
    <property type="match status" value="1"/>
</dbReference>
<dbReference type="SUPFAM" id="SSF56300">
    <property type="entry name" value="Metallo-dependent phosphatases"/>
    <property type="match status" value="1"/>
</dbReference>
<dbReference type="Pfam" id="PF16655">
    <property type="entry name" value="PhoD_N"/>
    <property type="match status" value="1"/>
</dbReference>
<evidence type="ECO:0000259" key="1">
    <source>
        <dbReference type="Pfam" id="PF09423"/>
    </source>
</evidence>
<dbReference type="EC" id="3.1.3.1" evidence="3"/>
<feature type="domain" description="PhoD-like phosphatase metallophosphatase" evidence="1">
    <location>
        <begin position="126"/>
        <end position="434"/>
    </location>
</feature>
<dbReference type="CDD" id="cd07389">
    <property type="entry name" value="MPP_PhoD"/>
    <property type="match status" value="1"/>
</dbReference>
<dbReference type="GO" id="GO:0004035">
    <property type="term" value="F:alkaline phosphatase activity"/>
    <property type="evidence" value="ECO:0007669"/>
    <property type="project" value="UniProtKB-EC"/>
</dbReference>